<dbReference type="Pfam" id="PF01323">
    <property type="entry name" value="DSBA"/>
    <property type="match status" value="1"/>
</dbReference>
<feature type="domain" description="DSBA-like thioredoxin" evidence="1">
    <location>
        <begin position="5"/>
        <end position="149"/>
    </location>
</feature>
<sequence>MTTFTIQIISDSVCPWCYIGLRRLTRAISTHLTAHPTDKFTLTWTPFYLNPAAPGYPGVDKAAYYESKFGTARTEAIFARLAAVGEGEGVKFKFGGRTGRTRDSHRLIWWAGVKERERGNEGGVIGGLQTRVVEGLFRAYFEEERNVTER</sequence>
<gene>
    <name evidence="2" type="ORF">BDW59DRAFT_146248</name>
</gene>
<evidence type="ECO:0000259" key="1">
    <source>
        <dbReference type="Pfam" id="PF01323"/>
    </source>
</evidence>
<dbReference type="EMBL" id="JBFXLS010000036">
    <property type="protein sequence ID" value="KAL2825460.1"/>
    <property type="molecule type" value="Genomic_DNA"/>
</dbReference>
<feature type="non-terminal residue" evidence="2">
    <location>
        <position position="150"/>
    </location>
</feature>
<proteinExistence type="predicted"/>
<dbReference type="Gene3D" id="3.40.30.10">
    <property type="entry name" value="Glutaredoxin"/>
    <property type="match status" value="1"/>
</dbReference>
<dbReference type="Proteomes" id="UP001610335">
    <property type="component" value="Unassembled WGS sequence"/>
</dbReference>
<accession>A0ABR4ICJ3</accession>
<dbReference type="PANTHER" id="PTHR13887">
    <property type="entry name" value="GLUTATHIONE S-TRANSFERASE KAPPA"/>
    <property type="match status" value="1"/>
</dbReference>
<organism evidence="2 3">
    <name type="scientific">Aspergillus cavernicola</name>
    <dbReference type="NCBI Taxonomy" id="176166"/>
    <lineage>
        <taxon>Eukaryota</taxon>
        <taxon>Fungi</taxon>
        <taxon>Dikarya</taxon>
        <taxon>Ascomycota</taxon>
        <taxon>Pezizomycotina</taxon>
        <taxon>Eurotiomycetes</taxon>
        <taxon>Eurotiomycetidae</taxon>
        <taxon>Eurotiales</taxon>
        <taxon>Aspergillaceae</taxon>
        <taxon>Aspergillus</taxon>
        <taxon>Aspergillus subgen. Nidulantes</taxon>
    </lineage>
</organism>
<evidence type="ECO:0000313" key="3">
    <source>
        <dbReference type="Proteomes" id="UP001610335"/>
    </source>
</evidence>
<evidence type="ECO:0000313" key="2">
    <source>
        <dbReference type="EMBL" id="KAL2825460.1"/>
    </source>
</evidence>
<dbReference type="PANTHER" id="PTHR13887:SF41">
    <property type="entry name" value="THIOREDOXIN SUPERFAMILY PROTEIN"/>
    <property type="match status" value="1"/>
</dbReference>
<reference evidence="2 3" key="1">
    <citation type="submission" date="2024-07" db="EMBL/GenBank/DDBJ databases">
        <title>Section-level genome sequencing and comparative genomics of Aspergillus sections Usti and Cavernicolus.</title>
        <authorList>
            <consortium name="Lawrence Berkeley National Laboratory"/>
            <person name="Nybo J.L."/>
            <person name="Vesth T.C."/>
            <person name="Theobald S."/>
            <person name="Frisvad J.C."/>
            <person name="Larsen T.O."/>
            <person name="Kjaerboelling I."/>
            <person name="Rothschild-Mancinelli K."/>
            <person name="Lyhne E.K."/>
            <person name="Kogle M.E."/>
            <person name="Barry K."/>
            <person name="Clum A."/>
            <person name="Na H."/>
            <person name="Ledsgaard L."/>
            <person name="Lin J."/>
            <person name="Lipzen A."/>
            <person name="Kuo A."/>
            <person name="Riley R."/>
            <person name="Mondo S."/>
            <person name="LaButti K."/>
            <person name="Haridas S."/>
            <person name="Pangalinan J."/>
            <person name="Salamov A.A."/>
            <person name="Simmons B.A."/>
            <person name="Magnuson J.K."/>
            <person name="Chen J."/>
            <person name="Drula E."/>
            <person name="Henrissat B."/>
            <person name="Wiebenga A."/>
            <person name="Lubbers R.J."/>
            <person name="Gomes A.C."/>
            <person name="Makela M.R."/>
            <person name="Stajich J."/>
            <person name="Grigoriev I.V."/>
            <person name="Mortensen U.H."/>
            <person name="De vries R.P."/>
            <person name="Baker S.E."/>
            <person name="Andersen M.R."/>
        </authorList>
    </citation>
    <scope>NUCLEOTIDE SEQUENCE [LARGE SCALE GENOMIC DNA]</scope>
    <source>
        <strain evidence="2 3">CBS 600.67</strain>
    </source>
</reference>
<dbReference type="InterPro" id="IPR001853">
    <property type="entry name" value="DSBA-like_thioredoxin_dom"/>
</dbReference>
<dbReference type="SUPFAM" id="SSF52833">
    <property type="entry name" value="Thioredoxin-like"/>
    <property type="match status" value="1"/>
</dbReference>
<keyword evidence="3" id="KW-1185">Reference proteome</keyword>
<protein>
    <submittedName>
        <fullName evidence="2">DSBA-like thioredoxin domain-containing protein</fullName>
    </submittedName>
</protein>
<dbReference type="InterPro" id="IPR036249">
    <property type="entry name" value="Thioredoxin-like_sf"/>
</dbReference>
<name>A0ABR4ICJ3_9EURO</name>
<comment type="caution">
    <text evidence="2">The sequence shown here is derived from an EMBL/GenBank/DDBJ whole genome shotgun (WGS) entry which is preliminary data.</text>
</comment>